<dbReference type="Pfam" id="PF19786">
    <property type="entry name" value="DUF6270"/>
    <property type="match status" value="1"/>
</dbReference>
<organism evidence="1 2">
    <name type="scientific">Arthrobacter crusticola</name>
    <dbReference type="NCBI Taxonomy" id="2547960"/>
    <lineage>
        <taxon>Bacteria</taxon>
        <taxon>Bacillati</taxon>
        <taxon>Actinomycetota</taxon>
        <taxon>Actinomycetes</taxon>
        <taxon>Micrococcales</taxon>
        <taxon>Micrococcaceae</taxon>
        <taxon>Arthrobacter</taxon>
    </lineage>
</organism>
<proteinExistence type="predicted"/>
<dbReference type="AlphaFoldDB" id="A0A4R5U218"/>
<gene>
    <name evidence="1" type="ORF">E2F48_00620</name>
</gene>
<evidence type="ECO:0000313" key="1">
    <source>
        <dbReference type="EMBL" id="TDK27680.1"/>
    </source>
</evidence>
<name>A0A4R5U218_9MICC</name>
<dbReference type="InterPro" id="IPR046237">
    <property type="entry name" value="DUF6270"/>
</dbReference>
<keyword evidence="2" id="KW-1185">Reference proteome</keyword>
<protein>
    <submittedName>
        <fullName evidence="1">Uncharacterized protein</fullName>
    </submittedName>
</protein>
<dbReference type="Proteomes" id="UP000295411">
    <property type="component" value="Unassembled WGS sequence"/>
</dbReference>
<dbReference type="EMBL" id="SMTK01000001">
    <property type="protein sequence ID" value="TDK27680.1"/>
    <property type="molecule type" value="Genomic_DNA"/>
</dbReference>
<sequence length="228" mass="25539">MRDTFDYLGEGHTLTGYVARQSLISAASPPTALLGEGKLASAFQNRSLDGDINSTLFRQVRELGPSADIFLIDLLSDRLGVYALPDKTYITNSRELRASGRLGSLEKGPSLIKFGTEKHFNLWKRAADKLVASINEVGLRERTLVMETPWASRTDTGEEVVSFRGMSASEAGELYRPYYTHLRRRGLLSKRLPDKLAVSSLTHKWGPEPYHYAPPAYEWMRDEILGAF</sequence>
<evidence type="ECO:0000313" key="2">
    <source>
        <dbReference type="Proteomes" id="UP000295411"/>
    </source>
</evidence>
<dbReference type="OrthoDB" id="8421922at2"/>
<reference evidence="1 2" key="1">
    <citation type="submission" date="2019-03" db="EMBL/GenBank/DDBJ databases">
        <title>Arthrobacter sp. nov., an bacterium isolated from biocrust in Mu Us Desert.</title>
        <authorList>
            <person name="Lixiong L."/>
        </authorList>
    </citation>
    <scope>NUCLEOTIDE SEQUENCE [LARGE SCALE GENOMIC DNA]</scope>
    <source>
        <strain evidence="1 2">SLN-3</strain>
    </source>
</reference>
<comment type="caution">
    <text evidence="1">The sequence shown here is derived from an EMBL/GenBank/DDBJ whole genome shotgun (WGS) entry which is preliminary data.</text>
</comment>
<accession>A0A4R5U218</accession>